<sequence>MAQFNYLMVLGFIGACAIFVNFGFRLRISGKWKLFLMTDAVILAIYLAWDFWAVSKGSWYFDPEQVIGLYIFSRLPIEEILFFIIVPLMVVLTYLALIKLSKPSRNAKN</sequence>
<keyword evidence="5 8" id="KW-1133">Transmembrane helix</keyword>
<comment type="pathway">
    <text evidence="2">Carotenoid biosynthesis.</text>
</comment>
<evidence type="ECO:0000256" key="1">
    <source>
        <dbReference type="ARBA" id="ARBA00004141"/>
    </source>
</evidence>
<name>A0A6J7DMF4_9ZZZZ</name>
<dbReference type="GO" id="GO:0016020">
    <property type="term" value="C:membrane"/>
    <property type="evidence" value="ECO:0007669"/>
    <property type="project" value="UniProtKB-SubCell"/>
</dbReference>
<dbReference type="InterPro" id="IPR017825">
    <property type="entry name" value="Lycopene_cyclase_dom"/>
</dbReference>
<proteinExistence type="predicted"/>
<keyword evidence="7" id="KW-0413">Isomerase</keyword>
<keyword evidence="6 8" id="KW-0472">Membrane</keyword>
<dbReference type="GO" id="GO:0045436">
    <property type="term" value="F:lycopene beta cyclase activity"/>
    <property type="evidence" value="ECO:0007669"/>
    <property type="project" value="UniProtKB-ARBA"/>
</dbReference>
<dbReference type="GO" id="GO:0016117">
    <property type="term" value="P:carotenoid biosynthetic process"/>
    <property type="evidence" value="ECO:0007669"/>
    <property type="project" value="UniProtKB-KW"/>
</dbReference>
<gene>
    <name evidence="10" type="ORF">UFOPK1811_00981</name>
    <name evidence="11" type="ORF">UFOPK3306_00979</name>
</gene>
<dbReference type="EMBL" id="CAFBLI010000078">
    <property type="protein sequence ID" value="CAB4871757.1"/>
    <property type="molecule type" value="Genomic_DNA"/>
</dbReference>
<evidence type="ECO:0000256" key="8">
    <source>
        <dbReference type="SAM" id="Phobius"/>
    </source>
</evidence>
<protein>
    <submittedName>
        <fullName evidence="11">Unannotated protein</fullName>
    </submittedName>
</protein>
<dbReference type="GO" id="GO:0016120">
    <property type="term" value="P:carotene biosynthetic process"/>
    <property type="evidence" value="ECO:0007669"/>
    <property type="project" value="UniProtKB-ARBA"/>
</dbReference>
<feature type="transmembrane region" description="Helical" evidence="8">
    <location>
        <begin position="80"/>
        <end position="98"/>
    </location>
</feature>
<evidence type="ECO:0000256" key="3">
    <source>
        <dbReference type="ARBA" id="ARBA00022692"/>
    </source>
</evidence>
<accession>A0A6J7DMF4</accession>
<dbReference type="AlphaFoldDB" id="A0A6J7DMF4"/>
<feature type="transmembrane region" description="Helical" evidence="8">
    <location>
        <begin position="6"/>
        <end position="24"/>
    </location>
</feature>
<dbReference type="GO" id="GO:0016872">
    <property type="term" value="F:intramolecular lyase activity"/>
    <property type="evidence" value="ECO:0007669"/>
    <property type="project" value="InterPro"/>
</dbReference>
<reference evidence="11" key="1">
    <citation type="submission" date="2020-05" db="EMBL/GenBank/DDBJ databases">
        <authorList>
            <person name="Chiriac C."/>
            <person name="Salcher M."/>
            <person name="Ghai R."/>
            <person name="Kavagutti S V."/>
        </authorList>
    </citation>
    <scope>NUCLEOTIDE SEQUENCE</scope>
</reference>
<evidence type="ECO:0000256" key="7">
    <source>
        <dbReference type="ARBA" id="ARBA00023235"/>
    </source>
</evidence>
<evidence type="ECO:0000256" key="2">
    <source>
        <dbReference type="ARBA" id="ARBA00004829"/>
    </source>
</evidence>
<organism evidence="11">
    <name type="scientific">freshwater metagenome</name>
    <dbReference type="NCBI Taxonomy" id="449393"/>
    <lineage>
        <taxon>unclassified sequences</taxon>
        <taxon>metagenomes</taxon>
        <taxon>ecological metagenomes</taxon>
    </lineage>
</organism>
<evidence type="ECO:0000259" key="9">
    <source>
        <dbReference type="Pfam" id="PF18916"/>
    </source>
</evidence>
<keyword evidence="3 8" id="KW-0812">Transmembrane</keyword>
<dbReference type="NCBIfam" id="TIGR03462">
    <property type="entry name" value="CarR_dom_SF"/>
    <property type="match status" value="1"/>
</dbReference>
<keyword evidence="4" id="KW-0125">Carotenoid biosynthesis</keyword>
<feature type="transmembrane region" description="Helical" evidence="8">
    <location>
        <begin position="36"/>
        <end position="54"/>
    </location>
</feature>
<dbReference type="EMBL" id="CAEZUJ010000040">
    <property type="protein sequence ID" value="CAB4603578.1"/>
    <property type="molecule type" value="Genomic_DNA"/>
</dbReference>
<dbReference type="Pfam" id="PF18916">
    <property type="entry name" value="Lycopene_cyc"/>
    <property type="match status" value="1"/>
</dbReference>
<evidence type="ECO:0000256" key="6">
    <source>
        <dbReference type="ARBA" id="ARBA00023136"/>
    </source>
</evidence>
<feature type="domain" description="Lycopene cyclase" evidence="9">
    <location>
        <begin position="6"/>
        <end position="95"/>
    </location>
</feature>
<evidence type="ECO:0000256" key="4">
    <source>
        <dbReference type="ARBA" id="ARBA00022746"/>
    </source>
</evidence>
<evidence type="ECO:0000256" key="5">
    <source>
        <dbReference type="ARBA" id="ARBA00022989"/>
    </source>
</evidence>
<evidence type="ECO:0000313" key="11">
    <source>
        <dbReference type="EMBL" id="CAB4871757.1"/>
    </source>
</evidence>
<comment type="subcellular location">
    <subcellularLocation>
        <location evidence="1">Membrane</location>
        <topology evidence="1">Multi-pass membrane protein</topology>
    </subcellularLocation>
</comment>
<evidence type="ECO:0000313" key="10">
    <source>
        <dbReference type="EMBL" id="CAB4603578.1"/>
    </source>
</evidence>